<evidence type="ECO:0000313" key="4">
    <source>
        <dbReference type="EMBL" id="GEP61734.1"/>
    </source>
</evidence>
<gene>
    <name evidence="4" type="primary">rbsK_2</name>
    <name evidence="4" type="ORF">RSO01_89000</name>
</gene>
<dbReference type="Pfam" id="PF00294">
    <property type="entry name" value="PfkB"/>
    <property type="match status" value="1"/>
</dbReference>
<evidence type="ECO:0000259" key="3">
    <source>
        <dbReference type="Pfam" id="PF00294"/>
    </source>
</evidence>
<proteinExistence type="predicted"/>
<dbReference type="PRINTS" id="PR00990">
    <property type="entry name" value="RIBOKINASE"/>
</dbReference>
<evidence type="ECO:0000313" key="5">
    <source>
        <dbReference type="Proteomes" id="UP000321058"/>
    </source>
</evidence>
<accession>A0A512NS19</accession>
<dbReference type="GO" id="GO:0006796">
    <property type="term" value="P:phosphate-containing compound metabolic process"/>
    <property type="evidence" value="ECO:0007669"/>
    <property type="project" value="UniProtKB-ARBA"/>
</dbReference>
<dbReference type="InterPro" id="IPR029056">
    <property type="entry name" value="Ribokinase-like"/>
</dbReference>
<organism evidence="4 5">
    <name type="scientific">Reyranella soli</name>
    <dbReference type="NCBI Taxonomy" id="1230389"/>
    <lineage>
        <taxon>Bacteria</taxon>
        <taxon>Pseudomonadati</taxon>
        <taxon>Pseudomonadota</taxon>
        <taxon>Alphaproteobacteria</taxon>
        <taxon>Hyphomicrobiales</taxon>
        <taxon>Reyranellaceae</taxon>
        <taxon>Reyranella</taxon>
    </lineage>
</organism>
<name>A0A512NS19_9HYPH</name>
<keyword evidence="1" id="KW-0808">Transferase</keyword>
<protein>
    <submittedName>
        <fullName evidence="4">Ribokinase</fullName>
    </submittedName>
</protein>
<keyword evidence="2 4" id="KW-0418">Kinase</keyword>
<dbReference type="GO" id="GO:0005829">
    <property type="term" value="C:cytosol"/>
    <property type="evidence" value="ECO:0007669"/>
    <property type="project" value="TreeGrafter"/>
</dbReference>
<evidence type="ECO:0000256" key="2">
    <source>
        <dbReference type="ARBA" id="ARBA00022777"/>
    </source>
</evidence>
<dbReference type="InterPro" id="IPR002139">
    <property type="entry name" value="Ribo/fructo_kinase"/>
</dbReference>
<dbReference type="Gene3D" id="3.40.1190.20">
    <property type="match status" value="1"/>
</dbReference>
<comment type="caution">
    <text evidence="4">The sequence shown here is derived from an EMBL/GenBank/DDBJ whole genome shotgun (WGS) entry which is preliminary data.</text>
</comment>
<feature type="domain" description="Carbohydrate kinase PfkB" evidence="3">
    <location>
        <begin position="11"/>
        <end position="264"/>
    </location>
</feature>
<dbReference type="GO" id="GO:0016301">
    <property type="term" value="F:kinase activity"/>
    <property type="evidence" value="ECO:0007669"/>
    <property type="project" value="UniProtKB-KW"/>
</dbReference>
<dbReference type="AlphaFoldDB" id="A0A512NS19"/>
<reference evidence="4 5" key="1">
    <citation type="submission" date="2019-07" db="EMBL/GenBank/DDBJ databases">
        <title>Whole genome shotgun sequence of Reyranella soli NBRC 108950.</title>
        <authorList>
            <person name="Hosoyama A."/>
            <person name="Uohara A."/>
            <person name="Ohji S."/>
            <person name="Ichikawa N."/>
        </authorList>
    </citation>
    <scope>NUCLEOTIDE SEQUENCE [LARGE SCALE GENOMIC DNA]</scope>
    <source>
        <strain evidence="4 5">NBRC 108950</strain>
    </source>
</reference>
<sequence>MRLTVPRLPLPGETLIGSSGAWAPGGKGLNQAVVAARCGAPVCFCAPLGHDDGQADDIERHLKAAGIAELILPRLAHATDFSLLMVLPNGENSIVSTSACSLAMRPAHVKAALRDLLPRDVVLLQGNLPLDTTSYILDTVRRQGATSIFNPAPFWPGAENLVAHCSLVIANRVEAEQLGNAIHDAKAAIVTLGAEGCVLTEGGRRRSFPAQAVQAIDSTGCGDAFCGVVVAALVQGLSMDAAIAAAQKAAALTATRPGAFEALPSNEELQAILAA</sequence>
<evidence type="ECO:0000256" key="1">
    <source>
        <dbReference type="ARBA" id="ARBA00022679"/>
    </source>
</evidence>
<dbReference type="EMBL" id="BKAJ01000250">
    <property type="protein sequence ID" value="GEP61734.1"/>
    <property type="molecule type" value="Genomic_DNA"/>
</dbReference>
<dbReference type="PANTHER" id="PTHR10584">
    <property type="entry name" value="SUGAR KINASE"/>
    <property type="match status" value="1"/>
</dbReference>
<dbReference type="InterPro" id="IPR011611">
    <property type="entry name" value="PfkB_dom"/>
</dbReference>
<dbReference type="SUPFAM" id="SSF53613">
    <property type="entry name" value="Ribokinase-like"/>
    <property type="match status" value="1"/>
</dbReference>
<dbReference type="Proteomes" id="UP000321058">
    <property type="component" value="Unassembled WGS sequence"/>
</dbReference>
<keyword evidence="5" id="KW-1185">Reference proteome</keyword>
<dbReference type="PANTHER" id="PTHR10584:SF166">
    <property type="entry name" value="RIBOKINASE"/>
    <property type="match status" value="1"/>
</dbReference>